<proteinExistence type="predicted"/>
<evidence type="ECO:0000313" key="5">
    <source>
        <dbReference type="Proteomes" id="UP001231587"/>
    </source>
</evidence>
<keyword evidence="5" id="KW-1185">Reference proteome</keyword>
<feature type="signal peptide" evidence="1">
    <location>
        <begin position="1"/>
        <end position="17"/>
    </location>
</feature>
<dbReference type="Proteomes" id="UP001231587">
    <property type="component" value="Unassembled WGS sequence"/>
</dbReference>
<protein>
    <recommendedName>
        <fullName evidence="6">DUF4595 domain-containing protein</fullName>
    </recommendedName>
</protein>
<dbReference type="EMBL" id="JAGGJQ010000008">
    <property type="protein sequence ID" value="MBP1840781.1"/>
    <property type="molecule type" value="Genomic_DNA"/>
</dbReference>
<feature type="chain" id="PRO_5040984879" description="DUF4595 domain-containing protein" evidence="1">
    <location>
        <begin position="18"/>
        <end position="288"/>
    </location>
</feature>
<sequence length="288" mass="35198">MNKILILLLLFSSLASCQEKKTDFKITQFEGNETNGRIVKKVKYNDNGQIRFEKLSGFKTTKYNSFVDVEETNFYKDTLLIKTLRYYPNSIDSDSARIEYKYNNKDQLITRTHYDYKKRLKETLEFGDCLIDSTDYEPKATWKLRSKINFKYDQKGRKIEYYAPEKHWDSQNHYYYEYDDKDNLIKETSLNDDELIWEKHFDYSENGYDFFYNREPNKKIENKADWPYYYELRFVKDNDGNILEENKKGKDGTIDYRIKREFKNNRIIKEQRYNRNNELELTFVYDYE</sequence>
<name>A0A9X1C9B5_9FLAO</name>
<comment type="caution">
    <text evidence="2">The sequence shown here is derived from an EMBL/GenBank/DDBJ whole genome shotgun (WGS) entry which is preliminary data.</text>
</comment>
<reference evidence="2" key="1">
    <citation type="submission" date="2021-03" db="EMBL/GenBank/DDBJ databases">
        <title>Genomic Encyclopedia of Type Strains, Phase IV (KMG-IV): sequencing the most valuable type-strain genomes for metagenomic binning, comparative biology and taxonomic classification.</title>
        <authorList>
            <person name="Goeker M."/>
        </authorList>
    </citation>
    <scope>NUCLEOTIDE SEQUENCE</scope>
    <source>
        <strain evidence="2">DSM 15523</strain>
        <strain evidence="3 5">DSM 16476</strain>
    </source>
</reference>
<gene>
    <name evidence="2" type="ORF">J2Z56_002712</name>
    <name evidence="3" type="ORF">J2Z57_002775</name>
</gene>
<evidence type="ECO:0000256" key="1">
    <source>
        <dbReference type="SAM" id="SignalP"/>
    </source>
</evidence>
<accession>A0A9X1C9B5</accession>
<dbReference type="RefSeq" id="WP_057781704.1">
    <property type="nucleotide sequence ID" value="NZ_JAGGJQ010000008.1"/>
</dbReference>
<evidence type="ECO:0000313" key="3">
    <source>
        <dbReference type="EMBL" id="MDQ0336322.1"/>
    </source>
</evidence>
<evidence type="ECO:0000313" key="2">
    <source>
        <dbReference type="EMBL" id="MBP1840781.1"/>
    </source>
</evidence>
<dbReference type="Proteomes" id="UP001138672">
    <property type="component" value="Unassembled WGS sequence"/>
</dbReference>
<keyword evidence="1" id="KW-0732">Signal</keyword>
<dbReference type="EMBL" id="JAUSUU010000008">
    <property type="protein sequence ID" value="MDQ0336322.1"/>
    <property type="molecule type" value="Genomic_DNA"/>
</dbReference>
<evidence type="ECO:0008006" key="6">
    <source>
        <dbReference type="Google" id="ProtNLM"/>
    </source>
</evidence>
<dbReference type="OrthoDB" id="1448206at2"/>
<dbReference type="PROSITE" id="PS51257">
    <property type="entry name" value="PROKAR_LIPOPROTEIN"/>
    <property type="match status" value="1"/>
</dbReference>
<dbReference type="Gene3D" id="2.180.10.10">
    <property type="entry name" value="RHS repeat-associated core"/>
    <property type="match status" value="1"/>
</dbReference>
<organism evidence="2 4">
    <name type="scientific">Formosa algae</name>
    <dbReference type="NCBI Taxonomy" id="225843"/>
    <lineage>
        <taxon>Bacteria</taxon>
        <taxon>Pseudomonadati</taxon>
        <taxon>Bacteroidota</taxon>
        <taxon>Flavobacteriia</taxon>
        <taxon>Flavobacteriales</taxon>
        <taxon>Flavobacteriaceae</taxon>
        <taxon>Formosa</taxon>
    </lineage>
</organism>
<evidence type="ECO:0000313" key="4">
    <source>
        <dbReference type="Proteomes" id="UP001138672"/>
    </source>
</evidence>
<dbReference type="AlphaFoldDB" id="A0A9X1C9B5"/>